<keyword evidence="4" id="KW-1185">Reference proteome</keyword>
<dbReference type="Proteomes" id="UP000468901">
    <property type="component" value="Unassembled WGS sequence"/>
</dbReference>
<keyword evidence="1 3" id="KW-0489">Methyltransferase</keyword>
<gene>
    <name evidence="3" type="ORF">F2P47_10015</name>
</gene>
<dbReference type="GO" id="GO:0016279">
    <property type="term" value="F:protein-lysine N-methyltransferase activity"/>
    <property type="evidence" value="ECO:0007669"/>
    <property type="project" value="TreeGrafter"/>
</dbReference>
<evidence type="ECO:0000313" key="3">
    <source>
        <dbReference type="EMBL" id="KAB7739841.1"/>
    </source>
</evidence>
<dbReference type="InterPro" id="IPR050078">
    <property type="entry name" value="Ribosomal_L11_MeTrfase_PrmA"/>
</dbReference>
<sequence length="216" mass="23476">MTSQDPAAFIRANTALHEPPLVPEVKLHLASEIVPIWQMTEEELEKSGLPPPFWAFAWAGGQALSRYILDHPEVVRGKRVLDFGSGSGMIGIAAMKANAVSVLAADIDIFAAASIRLNAEVNGVSLDVTTEDIVGSPNQGWDVILIGDMCYERPLAERIEKWVHSLVDGGATALIGDPGRTYLPKSGLEKLISYAVKTTRELEDTDVRNTSVWRVV</sequence>
<proteinExistence type="predicted"/>
<dbReference type="RefSeq" id="WP_152216222.1">
    <property type="nucleotide sequence ID" value="NZ_WESC01000008.1"/>
</dbReference>
<dbReference type="SUPFAM" id="SSF53335">
    <property type="entry name" value="S-adenosyl-L-methionine-dependent methyltransferases"/>
    <property type="match status" value="1"/>
</dbReference>
<name>A0A6N6VMD4_9HYPH</name>
<dbReference type="GO" id="GO:0032259">
    <property type="term" value="P:methylation"/>
    <property type="evidence" value="ECO:0007669"/>
    <property type="project" value="UniProtKB-KW"/>
</dbReference>
<comment type="caution">
    <text evidence="3">The sequence shown here is derived from an EMBL/GenBank/DDBJ whole genome shotgun (WGS) entry which is preliminary data.</text>
</comment>
<reference evidence="3 4" key="1">
    <citation type="submission" date="2019-09" db="EMBL/GenBank/DDBJ databases">
        <title>Parvibaculum sedimenti sp. nov., isolated from sediment.</title>
        <authorList>
            <person name="Wang Y."/>
        </authorList>
    </citation>
    <scope>NUCLEOTIDE SEQUENCE [LARGE SCALE GENOMIC DNA]</scope>
    <source>
        <strain evidence="3 4">HXT-9</strain>
    </source>
</reference>
<protein>
    <submittedName>
        <fullName evidence="3">Methyltransferase</fullName>
    </submittedName>
</protein>
<dbReference type="Pfam" id="PF06325">
    <property type="entry name" value="PrmA"/>
    <property type="match status" value="1"/>
</dbReference>
<evidence type="ECO:0000256" key="1">
    <source>
        <dbReference type="ARBA" id="ARBA00022603"/>
    </source>
</evidence>
<dbReference type="EMBL" id="WESC01000008">
    <property type="protein sequence ID" value="KAB7739841.1"/>
    <property type="molecule type" value="Genomic_DNA"/>
</dbReference>
<dbReference type="PANTHER" id="PTHR43648:SF1">
    <property type="entry name" value="ELECTRON TRANSFER FLAVOPROTEIN BETA SUBUNIT LYSINE METHYLTRANSFERASE"/>
    <property type="match status" value="1"/>
</dbReference>
<evidence type="ECO:0000256" key="2">
    <source>
        <dbReference type="ARBA" id="ARBA00022679"/>
    </source>
</evidence>
<accession>A0A6N6VMD4</accession>
<organism evidence="3 4">
    <name type="scientific">Parvibaculum sedimenti</name>
    <dbReference type="NCBI Taxonomy" id="2608632"/>
    <lineage>
        <taxon>Bacteria</taxon>
        <taxon>Pseudomonadati</taxon>
        <taxon>Pseudomonadota</taxon>
        <taxon>Alphaproteobacteria</taxon>
        <taxon>Hyphomicrobiales</taxon>
        <taxon>Parvibaculaceae</taxon>
        <taxon>Parvibaculum</taxon>
    </lineage>
</organism>
<dbReference type="Gene3D" id="3.40.50.150">
    <property type="entry name" value="Vaccinia Virus protein VP39"/>
    <property type="match status" value="1"/>
</dbReference>
<evidence type="ECO:0000313" key="4">
    <source>
        <dbReference type="Proteomes" id="UP000468901"/>
    </source>
</evidence>
<dbReference type="AlphaFoldDB" id="A0A6N6VMD4"/>
<dbReference type="PANTHER" id="PTHR43648">
    <property type="entry name" value="ELECTRON TRANSFER FLAVOPROTEIN BETA SUBUNIT LYSINE METHYLTRANSFERASE"/>
    <property type="match status" value="1"/>
</dbReference>
<dbReference type="InterPro" id="IPR029063">
    <property type="entry name" value="SAM-dependent_MTases_sf"/>
</dbReference>
<keyword evidence="2 3" id="KW-0808">Transferase</keyword>